<evidence type="ECO:0000256" key="2">
    <source>
        <dbReference type="SAM" id="Phobius"/>
    </source>
</evidence>
<keyword evidence="4" id="KW-1185">Reference proteome</keyword>
<gene>
    <name evidence="3" type="ORF">SPPG_06416</name>
</gene>
<name>A0A0L0HB94_SPIPD</name>
<keyword evidence="2" id="KW-1133">Transmembrane helix</keyword>
<feature type="compositionally biased region" description="Low complexity" evidence="1">
    <location>
        <begin position="110"/>
        <end position="119"/>
    </location>
</feature>
<dbReference type="AlphaFoldDB" id="A0A0L0HB94"/>
<feature type="region of interest" description="Disordered" evidence="1">
    <location>
        <begin position="223"/>
        <end position="318"/>
    </location>
</feature>
<organism evidence="3 4">
    <name type="scientific">Spizellomyces punctatus (strain DAOM BR117)</name>
    <dbReference type="NCBI Taxonomy" id="645134"/>
    <lineage>
        <taxon>Eukaryota</taxon>
        <taxon>Fungi</taxon>
        <taxon>Fungi incertae sedis</taxon>
        <taxon>Chytridiomycota</taxon>
        <taxon>Chytridiomycota incertae sedis</taxon>
        <taxon>Chytridiomycetes</taxon>
        <taxon>Spizellomycetales</taxon>
        <taxon>Spizellomycetaceae</taxon>
        <taxon>Spizellomyces</taxon>
    </lineage>
</organism>
<evidence type="ECO:0000313" key="4">
    <source>
        <dbReference type="Proteomes" id="UP000053201"/>
    </source>
</evidence>
<evidence type="ECO:0000256" key="1">
    <source>
        <dbReference type="SAM" id="MobiDB-lite"/>
    </source>
</evidence>
<dbReference type="EMBL" id="KQ257461">
    <property type="protein sequence ID" value="KNC97998.1"/>
    <property type="molecule type" value="Genomic_DNA"/>
</dbReference>
<proteinExistence type="predicted"/>
<keyword evidence="2" id="KW-0812">Transmembrane</keyword>
<dbReference type="STRING" id="645134.A0A0L0HB94"/>
<evidence type="ECO:0000313" key="3">
    <source>
        <dbReference type="EMBL" id="KNC97998.1"/>
    </source>
</evidence>
<dbReference type="Pfam" id="PF12751">
    <property type="entry name" value="Vac7"/>
    <property type="match status" value="1"/>
</dbReference>
<feature type="compositionally biased region" description="Low complexity" evidence="1">
    <location>
        <begin position="47"/>
        <end position="58"/>
    </location>
</feature>
<reference evidence="3 4" key="1">
    <citation type="submission" date="2009-08" db="EMBL/GenBank/DDBJ databases">
        <title>The Genome Sequence of Spizellomyces punctatus strain DAOM BR117.</title>
        <authorList>
            <consortium name="The Broad Institute Genome Sequencing Platform"/>
            <person name="Russ C."/>
            <person name="Cuomo C."/>
            <person name="Shea T."/>
            <person name="Young S.K."/>
            <person name="Zeng Q."/>
            <person name="Koehrsen M."/>
            <person name="Haas B."/>
            <person name="Borodovsky M."/>
            <person name="Guigo R."/>
            <person name="Alvarado L."/>
            <person name="Berlin A."/>
            <person name="Bochicchio J."/>
            <person name="Borenstein D."/>
            <person name="Chapman S."/>
            <person name="Chen Z."/>
            <person name="Engels R."/>
            <person name="Freedman E."/>
            <person name="Gellesch M."/>
            <person name="Goldberg J."/>
            <person name="Griggs A."/>
            <person name="Gujja S."/>
            <person name="Heiman D."/>
            <person name="Hepburn T."/>
            <person name="Howarth C."/>
            <person name="Jen D."/>
            <person name="Larson L."/>
            <person name="Lewis B."/>
            <person name="Mehta T."/>
            <person name="Park D."/>
            <person name="Pearson M."/>
            <person name="Roberts A."/>
            <person name="Saif S."/>
            <person name="Shenoy N."/>
            <person name="Sisk P."/>
            <person name="Stolte C."/>
            <person name="Sykes S."/>
            <person name="Thomson T."/>
            <person name="Walk T."/>
            <person name="White J."/>
            <person name="Yandava C."/>
            <person name="Burger G."/>
            <person name="Gray M.W."/>
            <person name="Holland P.W.H."/>
            <person name="King N."/>
            <person name="Lang F.B.F."/>
            <person name="Roger A.J."/>
            <person name="Ruiz-Trillo I."/>
            <person name="Lander E."/>
            <person name="Nusbaum C."/>
        </authorList>
    </citation>
    <scope>NUCLEOTIDE SEQUENCE [LARGE SCALE GENOMIC DNA]</scope>
    <source>
        <strain evidence="3 4">DAOM BR117</strain>
    </source>
</reference>
<accession>A0A0L0HB94</accession>
<dbReference type="RefSeq" id="XP_016606038.1">
    <property type="nucleotide sequence ID" value="XM_016754628.1"/>
</dbReference>
<dbReference type="OrthoDB" id="1204at2759"/>
<sequence>MRSSGQDDAAGEPGDIVLNGRDQQTTDLDDGRLMVDGGAARNDASGRRQSWSGESGSESSDDKLGVSSEKPASGLMLRKVPSFSALRTNPAPPTARSTLPVRHNPLPSAHHNNGPYPHNYHPHHVTPTPLPTRVSNTTTSVPLPPPTARSSTPQADPNRRLSKFKSGDSIKSLMGVLADGDRDRELVVETDAALQGLGRPPLFKTPTAPVKVARAGKMEEDAEEFVWSGSPDPHKTRSKRSFSNHLLPAPNDPPPGIAPIAASTAPRPDGLPNEYLPPPSVTNGSNASANADLMAPRSQGPKLKKSSEFKALPKRSGQPAAPFLPMSSGHYGATSSAAFLQSPAHTIADVPVTLTMPSYRQSPVMTPTLPGPGEGSAYMQYAGHGNFDSERAYLLGTKRHEFRRQSLPRDIESSSDFERPKGRSFVLSVGCLVFVALALFAMVAFCVQPLTNLSILRVGNIHGTLSIFEFDMTLSATNENIIPAYVDELDVDVFVGGAIGLESEDLFESGESNSTIALGKELLGHVRRVTPTTTFTPLSRTNANTHIAIHDPENTLGRVIYMRFPYTLTVRGSVTYSSLWWFQFVETVDCVTRVEASGRTDPGRTWICHAEGELEDYD</sequence>
<dbReference type="Proteomes" id="UP000053201">
    <property type="component" value="Unassembled WGS sequence"/>
</dbReference>
<keyword evidence="2" id="KW-0472">Membrane</keyword>
<dbReference type="GeneID" id="27689724"/>
<dbReference type="InterPro" id="IPR024260">
    <property type="entry name" value="Vac7"/>
</dbReference>
<dbReference type="InParanoid" id="A0A0L0HB94"/>
<feature type="transmembrane region" description="Helical" evidence="2">
    <location>
        <begin position="425"/>
        <end position="447"/>
    </location>
</feature>
<dbReference type="VEuPathDB" id="FungiDB:SPPG_06416"/>
<feature type="region of interest" description="Disordered" evidence="1">
    <location>
        <begin position="1"/>
        <end position="163"/>
    </location>
</feature>
<protein>
    <submittedName>
        <fullName evidence="3">Uncharacterized protein</fullName>
    </submittedName>
</protein>